<dbReference type="Pfam" id="PF04552">
    <property type="entry name" value="Sigma54_DBD"/>
    <property type="match status" value="1"/>
</dbReference>
<dbReference type="OrthoDB" id="9814402at2"/>
<keyword evidence="2" id="KW-0240">DNA-directed RNA polymerase</keyword>
<reference evidence="11 12" key="1">
    <citation type="submission" date="2018-06" db="EMBL/GenBank/DDBJ databases">
        <title>Chryseolinea flavus sp. nov., a member of the phylum Bacteroidetes isolated from soil.</title>
        <authorList>
            <person name="Li Y."/>
            <person name="Wang J."/>
        </authorList>
    </citation>
    <scope>NUCLEOTIDE SEQUENCE [LARGE SCALE GENOMIC DNA]</scope>
    <source>
        <strain evidence="11 12">SDU1-6</strain>
    </source>
</reference>
<dbReference type="PIRSF" id="PIRSF000774">
    <property type="entry name" value="RpoN"/>
    <property type="match status" value="1"/>
</dbReference>
<dbReference type="PANTHER" id="PTHR32248">
    <property type="entry name" value="RNA POLYMERASE SIGMA-54 FACTOR"/>
    <property type="match status" value="1"/>
</dbReference>
<evidence type="ECO:0000256" key="8">
    <source>
        <dbReference type="ARBA" id="ARBA00023163"/>
    </source>
</evidence>
<name>A0A364Y6Q2_9BACT</name>
<keyword evidence="3" id="KW-0808">Transferase</keyword>
<dbReference type="GO" id="GO:0003677">
    <property type="term" value="F:DNA binding"/>
    <property type="evidence" value="ECO:0007669"/>
    <property type="project" value="UniProtKB-KW"/>
</dbReference>
<keyword evidence="7" id="KW-0238">DNA-binding</keyword>
<evidence type="ECO:0000313" key="12">
    <source>
        <dbReference type="Proteomes" id="UP000251889"/>
    </source>
</evidence>
<keyword evidence="12" id="KW-1185">Reference proteome</keyword>
<dbReference type="PANTHER" id="PTHR32248:SF4">
    <property type="entry name" value="RNA POLYMERASE SIGMA-54 FACTOR"/>
    <property type="match status" value="1"/>
</dbReference>
<dbReference type="GO" id="GO:0001216">
    <property type="term" value="F:DNA-binding transcription activator activity"/>
    <property type="evidence" value="ECO:0007669"/>
    <property type="project" value="InterPro"/>
</dbReference>
<dbReference type="PROSITE" id="PS00718">
    <property type="entry name" value="SIGMA54_2"/>
    <property type="match status" value="1"/>
</dbReference>
<protein>
    <submittedName>
        <fullName evidence="11">RNA polymerase sigma-54 factor</fullName>
    </submittedName>
</protein>
<dbReference type="Proteomes" id="UP000251889">
    <property type="component" value="Unassembled WGS sequence"/>
</dbReference>
<evidence type="ECO:0000256" key="4">
    <source>
        <dbReference type="ARBA" id="ARBA00022695"/>
    </source>
</evidence>
<dbReference type="InterPro" id="IPR007046">
    <property type="entry name" value="RNA_pol_sigma_54_core-bd"/>
</dbReference>
<keyword evidence="4" id="KW-0548">Nucleotidyltransferase</keyword>
<dbReference type="Gene3D" id="1.10.10.1330">
    <property type="entry name" value="RNA polymerase sigma-54 factor, core-binding domain"/>
    <property type="match status" value="1"/>
</dbReference>
<evidence type="ECO:0000313" key="11">
    <source>
        <dbReference type="EMBL" id="RAW01778.1"/>
    </source>
</evidence>
<gene>
    <name evidence="11" type="primary">rpoN</name>
    <name evidence="11" type="ORF">DQQ10_09025</name>
</gene>
<dbReference type="PROSITE" id="PS50044">
    <property type="entry name" value="SIGMA54_3"/>
    <property type="match status" value="1"/>
</dbReference>
<dbReference type="GO" id="GO:0000428">
    <property type="term" value="C:DNA-directed RNA polymerase complex"/>
    <property type="evidence" value="ECO:0007669"/>
    <property type="project" value="UniProtKB-KW"/>
</dbReference>
<evidence type="ECO:0000256" key="5">
    <source>
        <dbReference type="ARBA" id="ARBA00023015"/>
    </source>
</evidence>
<dbReference type="InterPro" id="IPR038709">
    <property type="entry name" value="RpoN_core-bd_sf"/>
</dbReference>
<dbReference type="AlphaFoldDB" id="A0A364Y6Q2"/>
<organism evidence="11 12">
    <name type="scientific">Pseudochryseolinea flava</name>
    <dbReference type="NCBI Taxonomy" id="2059302"/>
    <lineage>
        <taxon>Bacteria</taxon>
        <taxon>Pseudomonadati</taxon>
        <taxon>Bacteroidota</taxon>
        <taxon>Cytophagia</taxon>
        <taxon>Cytophagales</taxon>
        <taxon>Fulvivirgaceae</taxon>
        <taxon>Pseudochryseolinea</taxon>
    </lineage>
</organism>
<dbReference type="RefSeq" id="WP_112746518.1">
    <property type="nucleotide sequence ID" value="NZ_QMFY01000003.1"/>
</dbReference>
<dbReference type="GO" id="GO:0006352">
    <property type="term" value="P:DNA-templated transcription initiation"/>
    <property type="evidence" value="ECO:0007669"/>
    <property type="project" value="InterPro"/>
</dbReference>
<dbReference type="PRINTS" id="PR00045">
    <property type="entry name" value="SIGMA54FCT"/>
</dbReference>
<evidence type="ECO:0000256" key="2">
    <source>
        <dbReference type="ARBA" id="ARBA00022478"/>
    </source>
</evidence>
<dbReference type="GO" id="GO:0016987">
    <property type="term" value="F:sigma factor activity"/>
    <property type="evidence" value="ECO:0007669"/>
    <property type="project" value="UniProtKB-KW"/>
</dbReference>
<evidence type="ECO:0000256" key="1">
    <source>
        <dbReference type="ARBA" id="ARBA00008798"/>
    </source>
</evidence>
<dbReference type="NCBIfam" id="TIGR02395">
    <property type="entry name" value="rpoN_sigma"/>
    <property type="match status" value="1"/>
</dbReference>
<evidence type="ECO:0000259" key="9">
    <source>
        <dbReference type="Pfam" id="PF04552"/>
    </source>
</evidence>
<evidence type="ECO:0000256" key="3">
    <source>
        <dbReference type="ARBA" id="ARBA00022679"/>
    </source>
</evidence>
<evidence type="ECO:0000259" key="10">
    <source>
        <dbReference type="Pfam" id="PF04963"/>
    </source>
</evidence>
<keyword evidence="6" id="KW-0731">Sigma factor</keyword>
<comment type="caution">
    <text evidence="11">The sequence shown here is derived from an EMBL/GenBank/DDBJ whole genome shotgun (WGS) entry which is preliminary data.</text>
</comment>
<keyword evidence="5" id="KW-0805">Transcription regulation</keyword>
<dbReference type="InterPro" id="IPR007634">
    <property type="entry name" value="RNA_pol_sigma_54_DNA-bd"/>
</dbReference>
<dbReference type="GO" id="GO:0016779">
    <property type="term" value="F:nucleotidyltransferase activity"/>
    <property type="evidence" value="ECO:0007669"/>
    <property type="project" value="UniProtKB-KW"/>
</dbReference>
<evidence type="ECO:0000256" key="6">
    <source>
        <dbReference type="ARBA" id="ARBA00023082"/>
    </source>
</evidence>
<sequence>MLYQNITQKQQLKIHPQQLQMLHLFHLNTIELEQRIQNELEDNPLIEQNTDPDLATSKNDKEDIQDYQDWDEFAYDDSPSYHAKYSQQEQMPEKPIVESIDFRTEALTQLSWLQLPVDEAELAEFIIHSLNEEGFLEGNAETVADDYSMKRLKIVDAVMVDKVIKLVQSFEPVGLAATSIQECLAIQLKRMDTKRPDVKYAIRFMEEFYQDLKARNFNRIMDVLNIDEEDIKIILDLLGTLKLKPVPKGDSTPVQYDTIIPDFIVTQEDETLHVSLYKEKASSLKISNSWKAKVKNMEKGQGTGDQATSKYLSNKLNAAEWFVNAIKQRESTMLKVMKAIVKVQFDYFNTGDELQIKPMILKNIADMVGVDISTVSRITCNKYVQTPSGNVLIKNLFNEGIANQEGVAVSVRKVQETIQQVIQEEDKTSPYSDQQIAELLARKGFKIARRTVAKYRDELRIPAAQMRWNTIHHRSAAA</sequence>
<keyword evidence="8" id="KW-0804">Transcription</keyword>
<dbReference type="InterPro" id="IPR000394">
    <property type="entry name" value="RNA_pol_sigma_54"/>
</dbReference>
<proteinExistence type="inferred from homology"/>
<feature type="domain" description="RNA polymerase sigma factor 54 core-binding" evidence="10">
    <location>
        <begin position="102"/>
        <end position="289"/>
    </location>
</feature>
<dbReference type="Pfam" id="PF00309">
    <property type="entry name" value="Sigma54_AID"/>
    <property type="match status" value="1"/>
</dbReference>
<accession>A0A364Y6Q2</accession>
<dbReference type="Gene3D" id="1.10.10.60">
    <property type="entry name" value="Homeodomain-like"/>
    <property type="match status" value="1"/>
</dbReference>
<dbReference type="Pfam" id="PF04963">
    <property type="entry name" value="Sigma54_CBD"/>
    <property type="match status" value="1"/>
</dbReference>
<comment type="similarity">
    <text evidence="1">Belongs to the sigma-54 factor family.</text>
</comment>
<evidence type="ECO:0000256" key="7">
    <source>
        <dbReference type="ARBA" id="ARBA00023125"/>
    </source>
</evidence>
<dbReference type="EMBL" id="QMFY01000003">
    <property type="protein sequence ID" value="RAW01778.1"/>
    <property type="molecule type" value="Genomic_DNA"/>
</dbReference>
<feature type="domain" description="RNA polymerase sigma factor 54 DNA-binding" evidence="9">
    <location>
        <begin position="310"/>
        <end position="467"/>
    </location>
</feature>